<evidence type="ECO:0000313" key="6">
    <source>
        <dbReference type="EMBL" id="RCU57719.1"/>
    </source>
</evidence>
<dbReference type="SMART" id="SM00419">
    <property type="entry name" value="HTH_CRP"/>
    <property type="match status" value="1"/>
</dbReference>
<dbReference type="InterPro" id="IPR012318">
    <property type="entry name" value="HTH_CRP"/>
</dbReference>
<dbReference type="EMBL" id="QPIG01000002">
    <property type="protein sequence ID" value="RCU57719.1"/>
    <property type="molecule type" value="Genomic_DNA"/>
</dbReference>
<keyword evidence="2" id="KW-0238">DNA-binding</keyword>
<keyword evidence="1" id="KW-0805">Transcription regulation</keyword>
<dbReference type="SUPFAM" id="SSF51206">
    <property type="entry name" value="cAMP-binding domain-like"/>
    <property type="match status" value="1"/>
</dbReference>
<name>A0A368P7E7_9FLAO</name>
<dbReference type="InterPro" id="IPR018490">
    <property type="entry name" value="cNMP-bd_dom_sf"/>
</dbReference>
<dbReference type="GO" id="GO:0005829">
    <property type="term" value="C:cytosol"/>
    <property type="evidence" value="ECO:0007669"/>
    <property type="project" value="TreeGrafter"/>
</dbReference>
<evidence type="ECO:0000256" key="1">
    <source>
        <dbReference type="ARBA" id="ARBA00023015"/>
    </source>
</evidence>
<dbReference type="Pfam" id="PF00027">
    <property type="entry name" value="cNMP_binding"/>
    <property type="match status" value="1"/>
</dbReference>
<evidence type="ECO:0000256" key="3">
    <source>
        <dbReference type="ARBA" id="ARBA00023163"/>
    </source>
</evidence>
<dbReference type="GO" id="GO:0003677">
    <property type="term" value="F:DNA binding"/>
    <property type="evidence" value="ECO:0007669"/>
    <property type="project" value="UniProtKB-KW"/>
</dbReference>
<dbReference type="PRINTS" id="PR00034">
    <property type="entry name" value="HTHCRP"/>
</dbReference>
<reference evidence="6 7" key="1">
    <citation type="submission" date="2018-07" db="EMBL/GenBank/DDBJ databases">
        <title>Oceanihabitans testaceum sp. nov., isolated from marine sediment.</title>
        <authorList>
            <person name="Li C.-M."/>
        </authorList>
    </citation>
    <scope>NUCLEOTIDE SEQUENCE [LARGE SCALE GENOMIC DNA]</scope>
    <source>
        <strain evidence="6 7">S9-10</strain>
    </source>
</reference>
<dbReference type="Pfam" id="PF13545">
    <property type="entry name" value="HTH_Crp_2"/>
    <property type="match status" value="1"/>
</dbReference>
<gene>
    <name evidence="6" type="ORF">DU428_07995</name>
</gene>
<dbReference type="RefSeq" id="WP_072351622.1">
    <property type="nucleotide sequence ID" value="NZ_JAWVXR010000002.1"/>
</dbReference>
<dbReference type="InterPro" id="IPR014710">
    <property type="entry name" value="RmlC-like_jellyroll"/>
</dbReference>
<proteinExistence type="predicted"/>
<dbReference type="SUPFAM" id="SSF46785">
    <property type="entry name" value="Winged helix' DNA-binding domain"/>
    <property type="match status" value="1"/>
</dbReference>
<dbReference type="OrthoDB" id="667966at2"/>
<sequence length="195" mass="22577">MIPTEILNDFKAVIKSYAKDQLIFNELDPANFYFQILKGHVKMFNQTEDGKEFVQGFFKDGKSFGEPPLFSDSNYPASAVCLEDSEIFVLPKKAFFNLLKMHENIHLGFTKLICKRMLYKAKIIQEVSIHPPDHRILTLLNHLKENSKSEGLYEVTLTRQQISDLTGLRVETVIRTIKQLEKSNKLSIKQHKVYL</sequence>
<dbReference type="Proteomes" id="UP000252249">
    <property type="component" value="Unassembled WGS sequence"/>
</dbReference>
<evidence type="ECO:0000256" key="2">
    <source>
        <dbReference type="ARBA" id="ARBA00023125"/>
    </source>
</evidence>
<accession>A0A368P7E7</accession>
<keyword evidence="7" id="KW-1185">Reference proteome</keyword>
<dbReference type="PANTHER" id="PTHR24567">
    <property type="entry name" value="CRP FAMILY TRANSCRIPTIONAL REGULATORY PROTEIN"/>
    <property type="match status" value="1"/>
</dbReference>
<dbReference type="CDD" id="cd00038">
    <property type="entry name" value="CAP_ED"/>
    <property type="match status" value="1"/>
</dbReference>
<dbReference type="InterPro" id="IPR000595">
    <property type="entry name" value="cNMP-bd_dom"/>
</dbReference>
<dbReference type="InterPro" id="IPR050397">
    <property type="entry name" value="Env_Response_Regulators"/>
</dbReference>
<organism evidence="6 7">
    <name type="scientific">Oceanihabitans sediminis</name>
    <dbReference type="NCBI Taxonomy" id="1812012"/>
    <lineage>
        <taxon>Bacteria</taxon>
        <taxon>Pseudomonadati</taxon>
        <taxon>Bacteroidota</taxon>
        <taxon>Flavobacteriia</taxon>
        <taxon>Flavobacteriales</taxon>
        <taxon>Flavobacteriaceae</taxon>
        <taxon>Oceanihabitans</taxon>
    </lineage>
</organism>
<feature type="domain" description="HTH crp-type" evidence="5">
    <location>
        <begin position="130"/>
        <end position="195"/>
    </location>
</feature>
<keyword evidence="3" id="KW-0804">Transcription</keyword>
<protein>
    <submittedName>
        <fullName evidence="6">Crp/Fnr family transcriptional regulator</fullName>
    </submittedName>
</protein>
<dbReference type="Gene3D" id="2.60.120.10">
    <property type="entry name" value="Jelly Rolls"/>
    <property type="match status" value="1"/>
</dbReference>
<evidence type="ECO:0000313" key="7">
    <source>
        <dbReference type="Proteomes" id="UP000252249"/>
    </source>
</evidence>
<dbReference type="SMART" id="SM00100">
    <property type="entry name" value="cNMP"/>
    <property type="match status" value="1"/>
</dbReference>
<comment type="caution">
    <text evidence="6">The sequence shown here is derived from an EMBL/GenBank/DDBJ whole genome shotgun (WGS) entry which is preliminary data.</text>
</comment>
<evidence type="ECO:0000259" key="4">
    <source>
        <dbReference type="PROSITE" id="PS50042"/>
    </source>
</evidence>
<feature type="domain" description="Cyclic nucleotide-binding" evidence="4">
    <location>
        <begin position="15"/>
        <end position="99"/>
    </location>
</feature>
<dbReference type="PROSITE" id="PS50042">
    <property type="entry name" value="CNMP_BINDING_3"/>
    <property type="match status" value="1"/>
</dbReference>
<dbReference type="GO" id="GO:0003700">
    <property type="term" value="F:DNA-binding transcription factor activity"/>
    <property type="evidence" value="ECO:0007669"/>
    <property type="project" value="TreeGrafter"/>
</dbReference>
<dbReference type="PANTHER" id="PTHR24567:SF28">
    <property type="entry name" value="LISTERIOLYSIN REGULATORY PROTEIN"/>
    <property type="match status" value="1"/>
</dbReference>
<dbReference type="PROSITE" id="PS51063">
    <property type="entry name" value="HTH_CRP_2"/>
    <property type="match status" value="1"/>
</dbReference>
<dbReference type="InterPro" id="IPR036390">
    <property type="entry name" value="WH_DNA-bd_sf"/>
</dbReference>
<dbReference type="AlphaFoldDB" id="A0A368P7E7"/>
<evidence type="ECO:0000259" key="5">
    <source>
        <dbReference type="PROSITE" id="PS51063"/>
    </source>
</evidence>